<dbReference type="STRING" id="210143.A0A1R3I549"/>
<feature type="region of interest" description="Disordered" evidence="2">
    <location>
        <begin position="1"/>
        <end position="174"/>
    </location>
</feature>
<feature type="compositionally biased region" description="Basic residues" evidence="2">
    <location>
        <begin position="54"/>
        <end position="67"/>
    </location>
</feature>
<dbReference type="GO" id="GO:0003682">
    <property type="term" value="F:chromatin binding"/>
    <property type="evidence" value="ECO:0007669"/>
    <property type="project" value="InterPro"/>
</dbReference>
<dbReference type="InterPro" id="IPR009269">
    <property type="entry name" value="NKAP_C"/>
</dbReference>
<feature type="region of interest" description="Disordered" evidence="2">
    <location>
        <begin position="190"/>
        <end position="270"/>
    </location>
</feature>
<proteinExistence type="inferred from homology"/>
<dbReference type="PANTHER" id="PTHR13087">
    <property type="entry name" value="NF-KAPPA B ACTIVATING PROTEIN"/>
    <property type="match status" value="1"/>
</dbReference>
<evidence type="ECO:0000259" key="3">
    <source>
        <dbReference type="Pfam" id="PF06047"/>
    </source>
</evidence>
<comment type="similarity">
    <text evidence="1">Belongs to the NKAP family.</text>
</comment>
<feature type="compositionally biased region" description="Basic and acidic residues" evidence="2">
    <location>
        <begin position="209"/>
        <end position="249"/>
    </location>
</feature>
<evidence type="ECO:0000256" key="1">
    <source>
        <dbReference type="ARBA" id="ARBA00009313"/>
    </source>
</evidence>
<dbReference type="AlphaFoldDB" id="A0A1R3I549"/>
<protein>
    <recommendedName>
        <fullName evidence="3">NF-kappa-B-activating protein C-terminal domain-containing protein</fullName>
    </recommendedName>
</protein>
<dbReference type="PANTHER" id="PTHR13087:SF0">
    <property type="entry name" value="NFKB ACTIVATING PROTEIN LIKE"/>
    <property type="match status" value="1"/>
</dbReference>
<evidence type="ECO:0000313" key="5">
    <source>
        <dbReference type="Proteomes" id="UP000188268"/>
    </source>
</evidence>
<evidence type="ECO:0000256" key="2">
    <source>
        <dbReference type="SAM" id="MobiDB-lite"/>
    </source>
</evidence>
<dbReference type="GO" id="GO:0005634">
    <property type="term" value="C:nucleus"/>
    <property type="evidence" value="ECO:0007669"/>
    <property type="project" value="TreeGrafter"/>
</dbReference>
<accession>A0A1R3I549</accession>
<name>A0A1R3I549_COCAP</name>
<feature type="compositionally biased region" description="Basic and acidic residues" evidence="2">
    <location>
        <begin position="68"/>
        <end position="86"/>
    </location>
</feature>
<feature type="compositionally biased region" description="Basic and acidic residues" evidence="2">
    <location>
        <begin position="147"/>
        <end position="174"/>
    </location>
</feature>
<dbReference type="Proteomes" id="UP000188268">
    <property type="component" value="Unassembled WGS sequence"/>
</dbReference>
<sequence length="442" mass="50857">MGRPSSTIEIPERRRQYTSESDESPNYRRRRRSPSYEAYERDHQSRNGNQQSRNRSRSPVHRNSRRRSPVERTDRFDREIGRHASDSDDSTDYHRRRRSPVYEVYDRDQPRNRRRSESPDGRNPRRRSPVHDRSLNSLPKKFGKNRNYLDRDDRNGKDSESDEELKGLNFEEYRRLKRQKMRKAMSFCIWKNTPSPPRNEDDDLEDKADEISEKYGGEENGDEKSDSDKEKEKKSNIKLKAKSESEKSGSSESESESESSDKSSDSGVDAKCKAKADDAVMDEVSAEALMFKEMIEAQKKPALDNEPMVGPAPLPRAEGHISYGGALRPGEGDAIAQYVQQGKRIPRRGEVGLSAEEISKFESLGFVMSGSRHQRMNAIRIRKENQVYSAEDKRALAMFNYEEKAKREHKVMADLQRLVQRHIGQDVGPTHNPFAGKDGADA</sequence>
<feature type="domain" description="NF-kappa-B-activating protein C-terminal" evidence="3">
    <location>
        <begin position="322"/>
        <end position="420"/>
    </location>
</feature>
<evidence type="ECO:0000313" key="4">
    <source>
        <dbReference type="EMBL" id="OMO77698.1"/>
    </source>
</evidence>
<dbReference type="Pfam" id="PF06047">
    <property type="entry name" value="Nkap_C"/>
    <property type="match status" value="1"/>
</dbReference>
<organism evidence="4 5">
    <name type="scientific">Corchorus capsularis</name>
    <name type="common">Jute</name>
    <dbReference type="NCBI Taxonomy" id="210143"/>
    <lineage>
        <taxon>Eukaryota</taxon>
        <taxon>Viridiplantae</taxon>
        <taxon>Streptophyta</taxon>
        <taxon>Embryophyta</taxon>
        <taxon>Tracheophyta</taxon>
        <taxon>Spermatophyta</taxon>
        <taxon>Magnoliopsida</taxon>
        <taxon>eudicotyledons</taxon>
        <taxon>Gunneridae</taxon>
        <taxon>Pentapetalae</taxon>
        <taxon>rosids</taxon>
        <taxon>malvids</taxon>
        <taxon>Malvales</taxon>
        <taxon>Malvaceae</taxon>
        <taxon>Grewioideae</taxon>
        <taxon>Apeibeae</taxon>
        <taxon>Corchorus</taxon>
    </lineage>
</organism>
<dbReference type="OrthoDB" id="273141at2759"/>
<dbReference type="EMBL" id="AWWV01010699">
    <property type="protein sequence ID" value="OMO77698.1"/>
    <property type="molecule type" value="Genomic_DNA"/>
</dbReference>
<gene>
    <name evidence="4" type="ORF">CCACVL1_14890</name>
</gene>
<feature type="compositionally biased region" description="Basic and acidic residues" evidence="2">
    <location>
        <begin position="104"/>
        <end position="134"/>
    </location>
</feature>
<dbReference type="GO" id="GO:0010468">
    <property type="term" value="P:regulation of gene expression"/>
    <property type="evidence" value="ECO:0007669"/>
    <property type="project" value="TreeGrafter"/>
</dbReference>
<dbReference type="OMA" id="MKRCIWN"/>
<keyword evidence="5" id="KW-1185">Reference proteome</keyword>
<feature type="region of interest" description="Disordered" evidence="2">
    <location>
        <begin position="422"/>
        <end position="442"/>
    </location>
</feature>
<dbReference type="InterPro" id="IPR040466">
    <property type="entry name" value="NKAP"/>
</dbReference>
<comment type="caution">
    <text evidence="4">The sequence shown here is derived from an EMBL/GenBank/DDBJ whole genome shotgun (WGS) entry which is preliminary data.</text>
</comment>
<reference evidence="4 5" key="1">
    <citation type="submission" date="2013-09" db="EMBL/GenBank/DDBJ databases">
        <title>Corchorus capsularis genome sequencing.</title>
        <authorList>
            <person name="Alam M."/>
            <person name="Haque M.S."/>
            <person name="Islam M.S."/>
            <person name="Emdad E.M."/>
            <person name="Islam M.M."/>
            <person name="Ahmed B."/>
            <person name="Halim A."/>
            <person name="Hossen Q.M.M."/>
            <person name="Hossain M.Z."/>
            <person name="Ahmed R."/>
            <person name="Khan M.M."/>
            <person name="Islam R."/>
            <person name="Rashid M.M."/>
            <person name="Khan S.A."/>
            <person name="Rahman M.S."/>
            <person name="Alam M."/>
        </authorList>
    </citation>
    <scope>NUCLEOTIDE SEQUENCE [LARGE SCALE GENOMIC DNA]</scope>
    <source>
        <strain evidence="5">cv. CVL-1</strain>
        <tissue evidence="4">Whole seedling</tissue>
    </source>
</reference>
<feature type="compositionally biased region" description="Basic and acidic residues" evidence="2">
    <location>
        <begin position="259"/>
        <end position="270"/>
    </location>
</feature>
<dbReference type="Gramene" id="OMO77698">
    <property type="protein sequence ID" value="OMO77698"/>
    <property type="gene ID" value="CCACVL1_14890"/>
</dbReference>